<sequence>MELIKRNIHMDRVKRSTVMQFTMEEDLNLPEDKPDISTLNLEKGEVVIEEICPGTDEVTVRGKLGYAILYHTRESGSSLVLLGGALPFEERIRMEGVLPSDTVTVEGTVEDFTVNMINSRKLSLQTLILLSARIEEIYDEELPVGIQGEDTEAGVEYRIAPMEVTQLAICKNDIFRKKEEIPLPSSYPNIYQILWSNISLRDVEFKPQEEKLAIQGDIQIFVLYEAEGEDRAIRSYETTLPLNGSLECQGCREDLLPDIRYTLLRQEPGQQTLTIQPDLDGEERILGMECALELHIRLYEEEQIDILRDIYGVKNEVIPDTRQTSVRQLLTRITGKTKITDHAGTNIDGPILQILHSEGTASIDHRDITEDGIRLQGSIDLTVLCITEKDETPYVSTRIQIPYEYLLSVPGIGDTDQAEVHCEMEQLQVNLIDEEEVDVKAVLSFSTTVMKSTEFMAIEEVTEQEIDSAVLAELPSAVIYITAPGDDLWSIGRKYHMPVKAVRELNALESDELKPGRKLLLVKGL</sequence>
<dbReference type="InterPro" id="IPR036779">
    <property type="entry name" value="LysM_dom_sf"/>
</dbReference>
<dbReference type="SUPFAM" id="SSF54106">
    <property type="entry name" value="LysM domain"/>
    <property type="match status" value="1"/>
</dbReference>
<comment type="caution">
    <text evidence="2">The sequence shown here is derived from an EMBL/GenBank/DDBJ whole genome shotgun (WGS) entry which is preliminary data.</text>
</comment>
<dbReference type="InterPro" id="IPR024300">
    <property type="entry name" value="SipL_SPOCS_dom"/>
</dbReference>
<dbReference type="EMBL" id="VUMU01000003">
    <property type="protein sequence ID" value="MST57498.1"/>
    <property type="molecule type" value="Genomic_DNA"/>
</dbReference>
<dbReference type="CDD" id="cd00118">
    <property type="entry name" value="LysM"/>
    <property type="match status" value="1"/>
</dbReference>
<evidence type="ECO:0000313" key="3">
    <source>
        <dbReference type="Proteomes" id="UP000476055"/>
    </source>
</evidence>
<protein>
    <submittedName>
        <fullName evidence="2">DUF3794 domain-containing protein</fullName>
    </submittedName>
</protein>
<dbReference type="Gene3D" id="3.10.350.10">
    <property type="entry name" value="LysM domain"/>
    <property type="match status" value="1"/>
</dbReference>
<dbReference type="Pfam" id="PF01476">
    <property type="entry name" value="LysM"/>
    <property type="match status" value="1"/>
</dbReference>
<name>A0A6L5YHX8_9FIRM</name>
<gene>
    <name evidence="2" type="ORF">FYJ59_04445</name>
</gene>
<dbReference type="Pfam" id="PF12673">
    <property type="entry name" value="SipL"/>
    <property type="match status" value="3"/>
</dbReference>
<evidence type="ECO:0000313" key="2">
    <source>
        <dbReference type="EMBL" id="MST57498.1"/>
    </source>
</evidence>
<reference evidence="2 3" key="1">
    <citation type="submission" date="2019-08" db="EMBL/GenBank/DDBJ databases">
        <title>In-depth cultivation of the pig gut microbiome towards novel bacterial diversity and tailored functional studies.</title>
        <authorList>
            <person name="Wylensek D."/>
            <person name="Hitch T.C.A."/>
            <person name="Clavel T."/>
        </authorList>
    </citation>
    <scope>NUCLEOTIDE SEQUENCE [LARGE SCALE GENOMIC DNA]</scope>
    <source>
        <strain evidence="2 3">WCA3-601-WT-6H</strain>
    </source>
</reference>
<dbReference type="SMART" id="SM00257">
    <property type="entry name" value="LysM"/>
    <property type="match status" value="1"/>
</dbReference>
<evidence type="ECO:0000259" key="1">
    <source>
        <dbReference type="PROSITE" id="PS51782"/>
    </source>
</evidence>
<dbReference type="Proteomes" id="UP000476055">
    <property type="component" value="Unassembled WGS sequence"/>
</dbReference>
<keyword evidence="3" id="KW-1185">Reference proteome</keyword>
<dbReference type="AlphaFoldDB" id="A0A6L5YHX8"/>
<feature type="domain" description="LysM" evidence="1">
    <location>
        <begin position="478"/>
        <end position="521"/>
    </location>
</feature>
<dbReference type="PROSITE" id="PS51782">
    <property type="entry name" value="LYSM"/>
    <property type="match status" value="1"/>
</dbReference>
<dbReference type="InterPro" id="IPR018392">
    <property type="entry name" value="LysM"/>
</dbReference>
<dbReference type="RefSeq" id="WP_154495511.1">
    <property type="nucleotide sequence ID" value="NZ_VUMU01000003.1"/>
</dbReference>
<proteinExistence type="predicted"/>
<organism evidence="2 3">
    <name type="scientific">Waltera intestinalis</name>
    <dbReference type="NCBI Taxonomy" id="2606635"/>
    <lineage>
        <taxon>Bacteria</taxon>
        <taxon>Bacillati</taxon>
        <taxon>Bacillota</taxon>
        <taxon>Clostridia</taxon>
        <taxon>Lachnospirales</taxon>
        <taxon>Lachnospiraceae</taxon>
        <taxon>Waltera</taxon>
    </lineage>
</organism>
<accession>A0A6L5YHX8</accession>